<proteinExistence type="predicted"/>
<reference evidence="1" key="1">
    <citation type="submission" date="2022-08" db="EMBL/GenBank/DDBJ databases">
        <authorList>
            <person name="Kallberg Y."/>
            <person name="Tangrot J."/>
            <person name="Rosling A."/>
        </authorList>
    </citation>
    <scope>NUCLEOTIDE SEQUENCE</scope>
    <source>
        <strain evidence="1">Wild A</strain>
    </source>
</reference>
<sequence length="343" mass="39119">MHSKARWKEATLPYELSTEVPFYTYVERTDKYNIHNWWEWENGTICIIELPTKFHERCIRAVSNEVAIATRNMRSTNVSILNDGSTTTKTPRTGKKADDSWIPVAKPRLIRGRCDRSDTQPWPNLIIEVAYTQSEADVRTKAETYWLQAGKAHDVITIKIDEPIALATVPSVMMAWYYCINNRTVTSAFNPMIYEFGTINRNGAQIQLQPGQCVINIQLLASQALVSFCLCLAGLRSIAVIDKSGQIYRSFSNILSIDLIYANTSLNPPVKPECLKRNHEPPFLTEIDKDSIQLHMNQPVLYFNPEPFQDSEPLLEDCNAIYDKLIETTTKALVLLQEQKNSQ</sequence>
<name>A0A9W4X4X3_9GLOM</name>
<organism evidence="1 2">
    <name type="scientific">Funneliformis geosporum</name>
    <dbReference type="NCBI Taxonomy" id="1117311"/>
    <lineage>
        <taxon>Eukaryota</taxon>
        <taxon>Fungi</taxon>
        <taxon>Fungi incertae sedis</taxon>
        <taxon>Mucoromycota</taxon>
        <taxon>Glomeromycotina</taxon>
        <taxon>Glomeromycetes</taxon>
        <taxon>Glomerales</taxon>
        <taxon>Glomeraceae</taxon>
        <taxon>Funneliformis</taxon>
    </lineage>
</organism>
<dbReference type="EMBL" id="CAMKVN010004332">
    <property type="protein sequence ID" value="CAI2186830.1"/>
    <property type="molecule type" value="Genomic_DNA"/>
</dbReference>
<protein>
    <submittedName>
        <fullName evidence="1">4598_t:CDS:1</fullName>
    </submittedName>
</protein>
<comment type="caution">
    <text evidence="1">The sequence shown here is derived from an EMBL/GenBank/DDBJ whole genome shotgun (WGS) entry which is preliminary data.</text>
</comment>
<dbReference type="AlphaFoldDB" id="A0A9W4X4X3"/>
<dbReference type="Proteomes" id="UP001153678">
    <property type="component" value="Unassembled WGS sequence"/>
</dbReference>
<keyword evidence="2" id="KW-1185">Reference proteome</keyword>
<dbReference type="OrthoDB" id="2364290at2759"/>
<accession>A0A9W4X4X3</accession>
<gene>
    <name evidence="1" type="ORF">FWILDA_LOCUS12772</name>
</gene>
<evidence type="ECO:0000313" key="2">
    <source>
        <dbReference type="Proteomes" id="UP001153678"/>
    </source>
</evidence>
<evidence type="ECO:0000313" key="1">
    <source>
        <dbReference type="EMBL" id="CAI2186830.1"/>
    </source>
</evidence>